<dbReference type="EMBL" id="JAUCGQ010000001">
    <property type="protein sequence ID" value="MDM7854453.1"/>
    <property type="molecule type" value="Genomic_DNA"/>
</dbReference>
<evidence type="ECO:0000313" key="9">
    <source>
        <dbReference type="EMBL" id="MDM7854453.1"/>
    </source>
</evidence>
<keyword evidence="4" id="KW-0238">DNA-binding</keyword>
<reference evidence="9 10" key="1">
    <citation type="submission" date="2023-06" db="EMBL/GenBank/DDBJ databases">
        <title>Cellulomonas sp. MW4 Whole genome sequence.</title>
        <authorList>
            <person name="Park S."/>
        </authorList>
    </citation>
    <scope>NUCLEOTIDE SEQUENCE [LARGE SCALE GENOMIC DNA]</scope>
    <source>
        <strain evidence="9 10">MW4</strain>
    </source>
</reference>
<evidence type="ECO:0000256" key="1">
    <source>
        <dbReference type="ARBA" id="ARBA00010641"/>
    </source>
</evidence>
<dbReference type="NCBIfam" id="TIGR02937">
    <property type="entry name" value="sigma70-ECF"/>
    <property type="match status" value="1"/>
</dbReference>
<dbReference type="InterPro" id="IPR013249">
    <property type="entry name" value="RNA_pol_sigma70_r4_t2"/>
</dbReference>
<dbReference type="PANTHER" id="PTHR43133">
    <property type="entry name" value="RNA POLYMERASE ECF-TYPE SIGMA FACTO"/>
    <property type="match status" value="1"/>
</dbReference>
<feature type="domain" description="RNA polymerase sigma-70 region 2" evidence="7">
    <location>
        <begin position="13"/>
        <end position="79"/>
    </location>
</feature>
<dbReference type="CDD" id="cd06171">
    <property type="entry name" value="Sigma70_r4"/>
    <property type="match status" value="1"/>
</dbReference>
<evidence type="ECO:0000259" key="7">
    <source>
        <dbReference type="Pfam" id="PF04542"/>
    </source>
</evidence>
<comment type="caution">
    <text evidence="9">The sequence shown here is derived from an EMBL/GenBank/DDBJ whole genome shotgun (WGS) entry which is preliminary data.</text>
</comment>
<feature type="domain" description="RNA polymerase sigma factor 70 region 4 type 2" evidence="8">
    <location>
        <begin position="110"/>
        <end position="156"/>
    </location>
</feature>
<dbReference type="InterPro" id="IPR013324">
    <property type="entry name" value="RNA_pol_sigma_r3/r4-like"/>
</dbReference>
<keyword evidence="10" id="KW-1185">Reference proteome</keyword>
<dbReference type="SUPFAM" id="SSF88659">
    <property type="entry name" value="Sigma3 and sigma4 domains of RNA polymerase sigma factors"/>
    <property type="match status" value="1"/>
</dbReference>
<proteinExistence type="inferred from homology"/>
<keyword evidence="2" id="KW-0805">Transcription regulation</keyword>
<accession>A0ABT7SE34</accession>
<keyword evidence="5" id="KW-0804">Transcription</keyword>
<dbReference type="RefSeq" id="WP_289454212.1">
    <property type="nucleotide sequence ID" value="NZ_JAUCGQ010000001.1"/>
</dbReference>
<sequence>MPPNQPDTLEVLARERGRALFGYALLLSGDPRQAEDLVQDAFVRVFARTRTGFAPDAAEAYVRRAILTIHLDVLRRRQRWSGLRHLVQHDERSREATPDPAAAVTAGVDVRAALDRLAPQERVAIVLRHVEDLTVPEVADRMGLATGTVKRYLSTATHKLESLLGPLPDDAGPAVTFGTHPATKPLDTRRSS</sequence>
<evidence type="ECO:0000256" key="3">
    <source>
        <dbReference type="ARBA" id="ARBA00023082"/>
    </source>
</evidence>
<evidence type="ECO:0000256" key="5">
    <source>
        <dbReference type="ARBA" id="ARBA00023163"/>
    </source>
</evidence>
<evidence type="ECO:0000256" key="4">
    <source>
        <dbReference type="ARBA" id="ARBA00023125"/>
    </source>
</evidence>
<feature type="region of interest" description="Disordered" evidence="6">
    <location>
        <begin position="171"/>
        <end position="192"/>
    </location>
</feature>
<keyword evidence="3" id="KW-0731">Sigma factor</keyword>
<dbReference type="Pfam" id="PF04542">
    <property type="entry name" value="Sigma70_r2"/>
    <property type="match status" value="1"/>
</dbReference>
<evidence type="ECO:0000259" key="8">
    <source>
        <dbReference type="Pfam" id="PF08281"/>
    </source>
</evidence>
<name>A0ABT7SE34_9CELL</name>
<dbReference type="InterPro" id="IPR007627">
    <property type="entry name" value="RNA_pol_sigma70_r2"/>
</dbReference>
<protein>
    <submittedName>
        <fullName evidence="9">Sigma-70 family RNA polymerase sigma factor</fullName>
    </submittedName>
</protein>
<evidence type="ECO:0000256" key="2">
    <source>
        <dbReference type="ARBA" id="ARBA00023015"/>
    </source>
</evidence>
<dbReference type="Proteomes" id="UP001529338">
    <property type="component" value="Unassembled WGS sequence"/>
</dbReference>
<dbReference type="InterPro" id="IPR036388">
    <property type="entry name" value="WH-like_DNA-bd_sf"/>
</dbReference>
<dbReference type="InterPro" id="IPR013325">
    <property type="entry name" value="RNA_pol_sigma_r2"/>
</dbReference>
<dbReference type="Gene3D" id="1.10.1740.10">
    <property type="match status" value="1"/>
</dbReference>
<dbReference type="Gene3D" id="1.10.10.10">
    <property type="entry name" value="Winged helix-like DNA-binding domain superfamily/Winged helix DNA-binding domain"/>
    <property type="match status" value="1"/>
</dbReference>
<evidence type="ECO:0000313" key="10">
    <source>
        <dbReference type="Proteomes" id="UP001529338"/>
    </source>
</evidence>
<gene>
    <name evidence="9" type="ORF">QRT04_05870</name>
</gene>
<dbReference type="InterPro" id="IPR039425">
    <property type="entry name" value="RNA_pol_sigma-70-like"/>
</dbReference>
<dbReference type="PANTHER" id="PTHR43133:SF50">
    <property type="entry name" value="ECF RNA POLYMERASE SIGMA FACTOR SIGM"/>
    <property type="match status" value="1"/>
</dbReference>
<organism evidence="9 10">
    <name type="scientific">Cellulomonas alba</name>
    <dbReference type="NCBI Taxonomy" id="3053467"/>
    <lineage>
        <taxon>Bacteria</taxon>
        <taxon>Bacillati</taxon>
        <taxon>Actinomycetota</taxon>
        <taxon>Actinomycetes</taxon>
        <taxon>Micrococcales</taxon>
        <taxon>Cellulomonadaceae</taxon>
        <taxon>Cellulomonas</taxon>
    </lineage>
</organism>
<dbReference type="InterPro" id="IPR014284">
    <property type="entry name" value="RNA_pol_sigma-70_dom"/>
</dbReference>
<dbReference type="Pfam" id="PF08281">
    <property type="entry name" value="Sigma70_r4_2"/>
    <property type="match status" value="1"/>
</dbReference>
<dbReference type="SUPFAM" id="SSF88946">
    <property type="entry name" value="Sigma2 domain of RNA polymerase sigma factors"/>
    <property type="match status" value="1"/>
</dbReference>
<evidence type="ECO:0000256" key="6">
    <source>
        <dbReference type="SAM" id="MobiDB-lite"/>
    </source>
</evidence>
<comment type="similarity">
    <text evidence="1">Belongs to the sigma-70 factor family. ECF subfamily.</text>
</comment>